<keyword evidence="1" id="KW-0472">Membrane</keyword>
<accession>A0A0D8JCT5</accession>
<evidence type="ECO:0000259" key="2">
    <source>
        <dbReference type="SMART" id="SM00460"/>
    </source>
</evidence>
<feature type="transmembrane region" description="Helical" evidence="1">
    <location>
        <begin position="371"/>
        <end position="392"/>
    </location>
</feature>
<feature type="transmembrane region" description="Helical" evidence="1">
    <location>
        <begin position="492"/>
        <end position="509"/>
    </location>
</feature>
<evidence type="ECO:0000313" key="3">
    <source>
        <dbReference type="EMBL" id="KJF43613.1"/>
    </source>
</evidence>
<gene>
    <name evidence="3" type="ORF">LH29_10875</name>
</gene>
<evidence type="ECO:0000256" key="1">
    <source>
        <dbReference type="SAM" id="Phobius"/>
    </source>
</evidence>
<dbReference type="PANTHER" id="PTHR33490">
    <property type="entry name" value="BLR5614 PROTEIN-RELATED"/>
    <property type="match status" value="1"/>
</dbReference>
<feature type="domain" description="Transglutaminase-like" evidence="2">
    <location>
        <begin position="195"/>
        <end position="256"/>
    </location>
</feature>
<sequence length="524" mass="58699">MNIKNMTIIVLLAIFAGLVLIKVFLFNYTPATVLPETGYRVTLTMEATGHGGEINIRAMLPPTNAHQEIFDEQVLSGPFNYSQLNSGLNRTGIWNQVNADRHQEISYSFNVISRKVSFLLPEKLPISSLNNSSNQKYLENTDLVQSGDEELVQVLTSLDIDRNSDLIEVLTKIFSFVHNNIKTTGFSGKTDALTALRLQEASCNGKSRLMVGLLRTLKIPARLVGGIILNPGTKTVTHQWLEVLIGDEWVTMDPTNNHFAEMPKNYLITSYGDEAFFRRTSNVNFKYSFSIEREDFTRESDYEGLAAHPLNIMNAWNLFQKAGLSLSLLRIILMIPIGAIVTIIFRNVIGLQTFGTFLPALIASSFRETNLLWGLVTFSMIIVTGAIIRWGVNRLKITHTPKLTILLVFVVFSLLIISASGVLVGNMQLAKATLFPLALMAITIERFSLISEETGTREALKIYGNTVITVIFCYIVITSLALQTFVLAFPETMLLVICGGLYFGNWTGMRLTEVWRFRKILFNE</sequence>
<dbReference type="SUPFAM" id="SSF54001">
    <property type="entry name" value="Cysteine proteinases"/>
    <property type="match status" value="1"/>
</dbReference>
<name>A0A0D8JCT5_9BACT</name>
<dbReference type="InterPro" id="IPR002931">
    <property type="entry name" value="Transglutaminase-like"/>
</dbReference>
<organism evidence="3 4">
    <name type="scientific">Draconibacterium sediminis</name>
    <dbReference type="NCBI Taxonomy" id="1544798"/>
    <lineage>
        <taxon>Bacteria</taxon>
        <taxon>Pseudomonadati</taxon>
        <taxon>Bacteroidota</taxon>
        <taxon>Bacteroidia</taxon>
        <taxon>Marinilabiliales</taxon>
        <taxon>Prolixibacteraceae</taxon>
        <taxon>Draconibacterium</taxon>
    </lineage>
</organism>
<dbReference type="AlphaFoldDB" id="A0A0D8JCT5"/>
<keyword evidence="4" id="KW-1185">Reference proteome</keyword>
<proteinExistence type="predicted"/>
<comment type="caution">
    <text evidence="3">The sequence shown here is derived from an EMBL/GenBank/DDBJ whole genome shotgun (WGS) entry which is preliminary data.</text>
</comment>
<feature type="transmembrane region" description="Helical" evidence="1">
    <location>
        <begin position="328"/>
        <end position="351"/>
    </location>
</feature>
<protein>
    <recommendedName>
        <fullName evidence="2">Transglutaminase-like domain-containing protein</fullName>
    </recommendedName>
</protein>
<keyword evidence="1" id="KW-1133">Transmembrane helix</keyword>
<dbReference type="SMART" id="SM00460">
    <property type="entry name" value="TGc"/>
    <property type="match status" value="1"/>
</dbReference>
<dbReference type="STRING" id="1544798.LH29_10875"/>
<dbReference type="Pfam" id="PF01841">
    <property type="entry name" value="Transglut_core"/>
    <property type="match status" value="1"/>
</dbReference>
<dbReference type="Proteomes" id="UP000032544">
    <property type="component" value="Unassembled WGS sequence"/>
</dbReference>
<feature type="transmembrane region" description="Helical" evidence="1">
    <location>
        <begin position="6"/>
        <end position="25"/>
    </location>
</feature>
<dbReference type="InterPro" id="IPR025840">
    <property type="entry name" value="7TM_transglut"/>
</dbReference>
<feature type="transmembrane region" description="Helical" evidence="1">
    <location>
        <begin position="462"/>
        <end position="486"/>
    </location>
</feature>
<dbReference type="PANTHER" id="PTHR33490:SF6">
    <property type="entry name" value="SLL1049 PROTEIN"/>
    <property type="match status" value="1"/>
</dbReference>
<feature type="transmembrane region" description="Helical" evidence="1">
    <location>
        <begin position="404"/>
        <end position="423"/>
    </location>
</feature>
<reference evidence="3 4" key="1">
    <citation type="submission" date="2014-09" db="EMBL/GenBank/DDBJ databases">
        <title>Draft Genome Sequence of Draconibacterium sp. JN14CK-3.</title>
        <authorList>
            <person name="Dong C."/>
            <person name="Lai Q."/>
            <person name="Shao Z."/>
        </authorList>
    </citation>
    <scope>NUCLEOTIDE SEQUENCE [LARGE SCALE GENOMIC DNA]</scope>
    <source>
        <strain evidence="3 4">JN14CK-3</strain>
    </source>
</reference>
<dbReference type="Pfam" id="PF14402">
    <property type="entry name" value="7TM_transglut"/>
    <property type="match status" value="1"/>
</dbReference>
<dbReference type="EMBL" id="JRHC01000002">
    <property type="protein sequence ID" value="KJF43613.1"/>
    <property type="molecule type" value="Genomic_DNA"/>
</dbReference>
<dbReference type="Gene3D" id="3.10.620.30">
    <property type="match status" value="1"/>
</dbReference>
<dbReference type="RefSeq" id="WP_045030189.1">
    <property type="nucleotide sequence ID" value="NZ_JRHC01000002.1"/>
</dbReference>
<keyword evidence="1" id="KW-0812">Transmembrane</keyword>
<evidence type="ECO:0000313" key="4">
    <source>
        <dbReference type="Proteomes" id="UP000032544"/>
    </source>
</evidence>
<dbReference type="InterPro" id="IPR038765">
    <property type="entry name" value="Papain-like_cys_pep_sf"/>
</dbReference>